<dbReference type="GO" id="GO:0005737">
    <property type="term" value="C:cytoplasm"/>
    <property type="evidence" value="ECO:0007669"/>
    <property type="project" value="TreeGrafter"/>
</dbReference>
<evidence type="ECO:0000313" key="9">
    <source>
        <dbReference type="EMBL" id="KAF2428973.1"/>
    </source>
</evidence>
<dbReference type="OrthoDB" id="10257314at2759"/>
<keyword evidence="6" id="KW-0408">Iron</keyword>
<dbReference type="PANTHER" id="PTHR30468:SF31">
    <property type="entry name" value="ALPHA-KETOGLUTARATE-DEPENDENT SULFONATE DIOXYGENASE-RELATED"/>
    <property type="match status" value="1"/>
</dbReference>
<evidence type="ECO:0000256" key="6">
    <source>
        <dbReference type="ARBA" id="ARBA00023004"/>
    </source>
</evidence>
<reference evidence="9" key="1">
    <citation type="journal article" date="2020" name="Stud. Mycol.">
        <title>101 Dothideomycetes genomes: a test case for predicting lifestyles and emergence of pathogens.</title>
        <authorList>
            <person name="Haridas S."/>
            <person name="Albert R."/>
            <person name="Binder M."/>
            <person name="Bloem J."/>
            <person name="Labutti K."/>
            <person name="Salamov A."/>
            <person name="Andreopoulos B."/>
            <person name="Baker S."/>
            <person name="Barry K."/>
            <person name="Bills G."/>
            <person name="Bluhm B."/>
            <person name="Cannon C."/>
            <person name="Castanera R."/>
            <person name="Culley D."/>
            <person name="Daum C."/>
            <person name="Ezra D."/>
            <person name="Gonzalez J."/>
            <person name="Henrissat B."/>
            <person name="Kuo A."/>
            <person name="Liang C."/>
            <person name="Lipzen A."/>
            <person name="Lutzoni F."/>
            <person name="Magnuson J."/>
            <person name="Mondo S."/>
            <person name="Nolan M."/>
            <person name="Ohm R."/>
            <person name="Pangilinan J."/>
            <person name="Park H.-J."/>
            <person name="Ramirez L."/>
            <person name="Alfaro M."/>
            <person name="Sun H."/>
            <person name="Tritt A."/>
            <person name="Yoshinaga Y."/>
            <person name="Zwiers L.-H."/>
            <person name="Turgeon B."/>
            <person name="Goodwin S."/>
            <person name="Spatafora J."/>
            <person name="Crous P."/>
            <person name="Grigoriev I."/>
        </authorList>
    </citation>
    <scope>NUCLEOTIDE SEQUENCE</scope>
    <source>
        <strain evidence="9">CBS 130266</strain>
    </source>
</reference>
<dbReference type="SUPFAM" id="SSF51197">
    <property type="entry name" value="Clavaminate synthase-like"/>
    <property type="match status" value="1"/>
</dbReference>
<gene>
    <name evidence="9" type="ORF">EJ08DRAFT_688557</name>
</gene>
<dbReference type="EMBL" id="MU007051">
    <property type="protein sequence ID" value="KAF2428973.1"/>
    <property type="molecule type" value="Genomic_DNA"/>
</dbReference>
<evidence type="ECO:0000256" key="5">
    <source>
        <dbReference type="ARBA" id="ARBA00023002"/>
    </source>
</evidence>
<dbReference type="Gene3D" id="3.60.130.10">
    <property type="entry name" value="Clavaminate synthase-like"/>
    <property type="match status" value="1"/>
</dbReference>
<dbReference type="InterPro" id="IPR042098">
    <property type="entry name" value="TauD-like_sf"/>
</dbReference>
<sequence length="400" mass="44551">MGISELHAWASASPDFLITVSTTVAAASATSSPLSYTPGYAPQEDHFNYEHEDLKPQFIDVKWQPLVEHPYTDKGLSGDPNFKNLTSIAADIFDYNPKIGTEISGVNLAKLTDPQKDDLARLIATRGVLFFRNQTDLDIDAQKELVSYFGKLHRHATTSVPKREGLEDVHVIYTGENSKEMRAVFTPTFLWHSDVTYEVQPLAYTSLKVLTGPPRGGGGDTLWSSQYAAYDALSPSMQTLLEGLSAIHSADLQAEGSRALGRPVRREPVTTIHPLVRVHPVTGWKSLFFNPGFVQKIVGIPKIESDHIIAMLNELIATTQEFHVRFQWGKNDVAFWDNRVCNHSATYGFGPHRRHGVRVAAQGEKPYFDVNGTSQEEEFLRERGLPQVNKDGSGLQNYND</sequence>
<dbReference type="InterPro" id="IPR003819">
    <property type="entry name" value="TauD/TfdA-like"/>
</dbReference>
<accession>A0A9P4NPE7</accession>
<proteinExistence type="inferred from homology"/>
<dbReference type="GO" id="GO:0016706">
    <property type="term" value="F:2-oxoglutarate-dependent dioxygenase activity"/>
    <property type="evidence" value="ECO:0007669"/>
    <property type="project" value="TreeGrafter"/>
</dbReference>
<keyword evidence="3" id="KW-0479">Metal-binding</keyword>
<evidence type="ECO:0000256" key="4">
    <source>
        <dbReference type="ARBA" id="ARBA00022964"/>
    </source>
</evidence>
<organism evidence="9 10">
    <name type="scientific">Tothia fuscella</name>
    <dbReference type="NCBI Taxonomy" id="1048955"/>
    <lineage>
        <taxon>Eukaryota</taxon>
        <taxon>Fungi</taxon>
        <taxon>Dikarya</taxon>
        <taxon>Ascomycota</taxon>
        <taxon>Pezizomycotina</taxon>
        <taxon>Dothideomycetes</taxon>
        <taxon>Pleosporomycetidae</taxon>
        <taxon>Venturiales</taxon>
        <taxon>Cylindrosympodiaceae</taxon>
        <taxon>Tothia</taxon>
    </lineage>
</organism>
<keyword evidence="5" id="KW-0560">Oxidoreductase</keyword>
<keyword evidence="4" id="KW-0223">Dioxygenase</keyword>
<feature type="region of interest" description="Disordered" evidence="7">
    <location>
        <begin position="379"/>
        <end position="400"/>
    </location>
</feature>
<comment type="caution">
    <text evidence="9">The sequence shown here is derived from an EMBL/GenBank/DDBJ whole genome shotgun (WGS) entry which is preliminary data.</text>
</comment>
<dbReference type="Proteomes" id="UP000800235">
    <property type="component" value="Unassembled WGS sequence"/>
</dbReference>
<evidence type="ECO:0000256" key="2">
    <source>
        <dbReference type="ARBA" id="ARBA00005896"/>
    </source>
</evidence>
<evidence type="ECO:0000256" key="3">
    <source>
        <dbReference type="ARBA" id="ARBA00022723"/>
    </source>
</evidence>
<feature type="domain" description="TauD/TfdA-like" evidence="8">
    <location>
        <begin position="93"/>
        <end position="359"/>
    </location>
</feature>
<dbReference type="FunFam" id="3.60.130.10:FF:000003">
    <property type="entry name" value="Alpha-ketoglutarate-dependent taurine dioxygenase"/>
    <property type="match status" value="1"/>
</dbReference>
<evidence type="ECO:0000313" key="10">
    <source>
        <dbReference type="Proteomes" id="UP000800235"/>
    </source>
</evidence>
<comment type="similarity">
    <text evidence="2">Belongs to the TfdA dioxygenase family.</text>
</comment>
<evidence type="ECO:0000259" key="8">
    <source>
        <dbReference type="Pfam" id="PF02668"/>
    </source>
</evidence>
<dbReference type="PANTHER" id="PTHR30468">
    <property type="entry name" value="ALPHA-KETOGLUTARATE-DEPENDENT SULFONATE DIOXYGENASE"/>
    <property type="match status" value="1"/>
</dbReference>
<keyword evidence="10" id="KW-1185">Reference proteome</keyword>
<dbReference type="InterPro" id="IPR051323">
    <property type="entry name" value="AtsK-like"/>
</dbReference>
<name>A0A9P4NPE7_9PEZI</name>
<comment type="cofactor">
    <cofactor evidence="1">
        <name>Fe(2+)</name>
        <dbReference type="ChEBI" id="CHEBI:29033"/>
    </cofactor>
</comment>
<dbReference type="AlphaFoldDB" id="A0A9P4NPE7"/>
<dbReference type="GO" id="GO:0046872">
    <property type="term" value="F:metal ion binding"/>
    <property type="evidence" value="ECO:0007669"/>
    <property type="project" value="UniProtKB-KW"/>
</dbReference>
<evidence type="ECO:0000256" key="7">
    <source>
        <dbReference type="SAM" id="MobiDB-lite"/>
    </source>
</evidence>
<protein>
    <submittedName>
        <fullName evidence="9">TauD-domain-containing protein</fullName>
    </submittedName>
</protein>
<evidence type="ECO:0000256" key="1">
    <source>
        <dbReference type="ARBA" id="ARBA00001954"/>
    </source>
</evidence>
<dbReference type="Pfam" id="PF02668">
    <property type="entry name" value="TauD"/>
    <property type="match status" value="1"/>
</dbReference>